<feature type="transmembrane region" description="Helical" evidence="5">
    <location>
        <begin position="366"/>
        <end position="387"/>
    </location>
</feature>
<name>A0A117M3J2_9BACT</name>
<dbReference type="GO" id="GO:0016020">
    <property type="term" value="C:membrane"/>
    <property type="evidence" value="ECO:0007669"/>
    <property type="project" value="UniProtKB-SubCell"/>
</dbReference>
<feature type="transmembrane region" description="Helical" evidence="5">
    <location>
        <begin position="61"/>
        <end position="82"/>
    </location>
</feature>
<organism evidence="7 8">
    <name type="scientific">Mesotoga prima</name>
    <dbReference type="NCBI Taxonomy" id="1184387"/>
    <lineage>
        <taxon>Bacteria</taxon>
        <taxon>Thermotogati</taxon>
        <taxon>Thermotogota</taxon>
        <taxon>Thermotogae</taxon>
        <taxon>Kosmotogales</taxon>
        <taxon>Kosmotogaceae</taxon>
        <taxon>Mesotoga</taxon>
    </lineage>
</organism>
<dbReference type="InterPro" id="IPR007016">
    <property type="entry name" value="O-antigen_ligase-rel_domated"/>
</dbReference>
<evidence type="ECO:0000313" key="7">
    <source>
        <dbReference type="EMBL" id="KUK82392.1"/>
    </source>
</evidence>
<feature type="transmembrane region" description="Helical" evidence="5">
    <location>
        <begin position="453"/>
        <end position="474"/>
    </location>
</feature>
<evidence type="ECO:0000256" key="2">
    <source>
        <dbReference type="ARBA" id="ARBA00022692"/>
    </source>
</evidence>
<feature type="transmembrane region" description="Helical" evidence="5">
    <location>
        <begin position="123"/>
        <end position="146"/>
    </location>
</feature>
<dbReference type="InterPro" id="IPR051533">
    <property type="entry name" value="WaaL-like"/>
</dbReference>
<dbReference type="PANTHER" id="PTHR37422:SF23">
    <property type="entry name" value="TEICHURONIC ACID BIOSYNTHESIS PROTEIN TUAE"/>
    <property type="match status" value="1"/>
</dbReference>
<proteinExistence type="predicted"/>
<feature type="transmembrane region" description="Helical" evidence="5">
    <location>
        <begin position="254"/>
        <end position="272"/>
    </location>
</feature>
<keyword evidence="4 5" id="KW-0472">Membrane</keyword>
<keyword evidence="7" id="KW-0436">Ligase</keyword>
<dbReference type="PATRIC" id="fig|1184387.3.peg.1029"/>
<evidence type="ECO:0000256" key="3">
    <source>
        <dbReference type="ARBA" id="ARBA00022989"/>
    </source>
</evidence>
<dbReference type="Pfam" id="PF04932">
    <property type="entry name" value="Wzy_C"/>
    <property type="match status" value="1"/>
</dbReference>
<sequence>MRKGRFLFLAVLVFGSSLFAIKGFTWDMGIPKFYFASVSIAIFIVSFSLKAVRNPCSVRVTLPQLLSLLFGFHACLTTFQLLNTLPNVFLTSLGFAMNLLLFLLFSLLISAEKQETLLTILQLFLFAGLIIAFDAVFSFYTGYGLLWGTENNPFTRGNLSSVIGNVNFTTDLMAMLLFPAAFLTVSKKKIWKHEKIRHYFYLSLYSLFLIVIVIGQTRAVYYSVIISIVFLVVFLIFSILRFKLRSFISVFSRLFVILLIISTIVIMIVYSGDNPLTSGRFSFSERLTYTTDDYVSVDVRILQWKAAIKQWESSAFLGTGFGSYKYLSTENMGKVLTEEPEYMYVAGLNSIRTHNEYLQQMSETGIIGIVLIMTFIVAMLFYTVGVVKRSSSVEKVTKYLFLEAGLLIIFVHSVLSFPGHLMPNALLAVFLFGFIMSPEFSEAKGVTVPMSKVLPLLLVVFALSTSVLMSRTFFAEGLFTKGYIDYRRIESINPQIPELVNSIGSIKREIENLEDYEGRYSYLQHDDYIPDRLIELQRTYPEAPSELLQHMASEERENAFASTLSALNSKLRSASSALLRARQDSSNSFYSAMRNLSTSREISRGQYLSEAYIGYMYLTAQRKEDFRLKLNMSGNALADAFTEIFAREDIFSTWLNEDTSPGGMLSELEIDHSYLRELPGLLRADLTATDVSALLEVLDINLLIDYQVTLDAIDALLRSTKISPDLQVVKNVASLLFRAMAAAERVSEELEKLEGFVADSGSLTSLVDSIRKLPKSKRGHLETLYETAIEYNPGGWLKGSNNVYGEYSRNVLLLYGLDGLDKVQEIAEREVFAWNTMKATNRVVPLGSIGQLTPLKDYVSREWFDNLYEEVYFWSEETSSLIMREMEEEQFSGIALEKAESALNEIEKFLQLYSLW</sequence>
<evidence type="ECO:0000256" key="1">
    <source>
        <dbReference type="ARBA" id="ARBA00004141"/>
    </source>
</evidence>
<dbReference type="GO" id="GO:0016874">
    <property type="term" value="F:ligase activity"/>
    <property type="evidence" value="ECO:0007669"/>
    <property type="project" value="UniProtKB-KW"/>
</dbReference>
<evidence type="ECO:0000256" key="5">
    <source>
        <dbReference type="SAM" id="Phobius"/>
    </source>
</evidence>
<evidence type="ECO:0000313" key="8">
    <source>
        <dbReference type="Proteomes" id="UP000054092"/>
    </source>
</evidence>
<comment type="subcellular location">
    <subcellularLocation>
        <location evidence="1">Membrane</location>
        <topology evidence="1">Multi-pass membrane protein</topology>
    </subcellularLocation>
</comment>
<keyword evidence="2 5" id="KW-0812">Transmembrane</keyword>
<dbReference type="AlphaFoldDB" id="A0A117M3J2"/>
<feature type="transmembrane region" description="Helical" evidence="5">
    <location>
        <begin position="221"/>
        <end position="242"/>
    </location>
</feature>
<dbReference type="PANTHER" id="PTHR37422">
    <property type="entry name" value="TEICHURONIC ACID BIOSYNTHESIS PROTEIN TUAE"/>
    <property type="match status" value="1"/>
</dbReference>
<keyword evidence="3 5" id="KW-1133">Transmembrane helix</keyword>
<protein>
    <submittedName>
        <fullName evidence="7">Lipid A core-O-antigen ligase-like enyme</fullName>
    </submittedName>
</protein>
<dbReference type="Proteomes" id="UP000054092">
    <property type="component" value="Unassembled WGS sequence"/>
</dbReference>
<feature type="transmembrane region" description="Helical" evidence="5">
    <location>
        <begin position="30"/>
        <end position="49"/>
    </location>
</feature>
<reference evidence="8" key="1">
    <citation type="journal article" date="2015" name="MBio">
        <title>Genome-Resolved Metagenomic Analysis Reveals Roles for Candidate Phyla and Other Microbial Community Members in Biogeochemical Transformations in Oil Reservoirs.</title>
        <authorList>
            <person name="Hu P."/>
            <person name="Tom L."/>
            <person name="Singh A."/>
            <person name="Thomas B.C."/>
            <person name="Baker B.J."/>
            <person name="Piceno Y.M."/>
            <person name="Andersen G.L."/>
            <person name="Banfield J.F."/>
        </authorList>
    </citation>
    <scope>NUCLEOTIDE SEQUENCE [LARGE SCALE GENOMIC DNA]</scope>
</reference>
<feature type="domain" description="O-antigen ligase-related" evidence="6">
    <location>
        <begin position="207"/>
        <end position="372"/>
    </location>
</feature>
<accession>A0A117M3J2</accession>
<feature type="transmembrane region" description="Helical" evidence="5">
    <location>
        <begin position="166"/>
        <end position="186"/>
    </location>
</feature>
<feature type="transmembrane region" description="Helical" evidence="5">
    <location>
        <begin position="399"/>
        <end position="415"/>
    </location>
</feature>
<dbReference type="EMBL" id="LGGP01000001">
    <property type="protein sequence ID" value="KUK82392.1"/>
    <property type="molecule type" value="Genomic_DNA"/>
</dbReference>
<feature type="transmembrane region" description="Helical" evidence="5">
    <location>
        <begin position="421"/>
        <end position="441"/>
    </location>
</feature>
<feature type="transmembrane region" description="Helical" evidence="5">
    <location>
        <begin position="88"/>
        <end position="111"/>
    </location>
</feature>
<comment type="caution">
    <text evidence="7">The sequence shown here is derived from an EMBL/GenBank/DDBJ whole genome shotgun (WGS) entry which is preliminary data.</text>
</comment>
<feature type="transmembrane region" description="Helical" evidence="5">
    <location>
        <begin position="198"/>
        <end position="215"/>
    </location>
</feature>
<evidence type="ECO:0000259" key="6">
    <source>
        <dbReference type="Pfam" id="PF04932"/>
    </source>
</evidence>
<evidence type="ECO:0000256" key="4">
    <source>
        <dbReference type="ARBA" id="ARBA00023136"/>
    </source>
</evidence>
<gene>
    <name evidence="7" type="ORF">XD94_0005</name>
</gene>